<name>A0AC35F9H5_9BILA</name>
<reference evidence="2" key="1">
    <citation type="submission" date="2022-11" db="UniProtKB">
        <authorList>
            <consortium name="WormBaseParasite"/>
        </authorList>
    </citation>
    <scope>IDENTIFICATION</scope>
</reference>
<dbReference type="Proteomes" id="UP000887580">
    <property type="component" value="Unplaced"/>
</dbReference>
<accession>A0AC35F9H5</accession>
<organism evidence="1 2">
    <name type="scientific">Panagrolaimus sp. PS1159</name>
    <dbReference type="NCBI Taxonomy" id="55785"/>
    <lineage>
        <taxon>Eukaryota</taxon>
        <taxon>Metazoa</taxon>
        <taxon>Ecdysozoa</taxon>
        <taxon>Nematoda</taxon>
        <taxon>Chromadorea</taxon>
        <taxon>Rhabditida</taxon>
        <taxon>Tylenchina</taxon>
        <taxon>Panagrolaimomorpha</taxon>
        <taxon>Panagrolaimoidea</taxon>
        <taxon>Panagrolaimidae</taxon>
        <taxon>Panagrolaimus</taxon>
    </lineage>
</organism>
<dbReference type="WBParaSite" id="PS1159_v2.g15010.t2">
    <property type="protein sequence ID" value="PS1159_v2.g15010.t2"/>
    <property type="gene ID" value="PS1159_v2.g15010"/>
</dbReference>
<evidence type="ECO:0000313" key="1">
    <source>
        <dbReference type="Proteomes" id="UP000887580"/>
    </source>
</evidence>
<sequence length="317" mass="37770">MVPSKRDLVIFLPIQIQYFPFFPTFMKYILQNSSPKLLLKLYQCCKYFYFKSKITIAPNVYCQNHPSYHFERINFNNKSFKHCLPNTEKLWLTDKFHVKIYDDDNGYSYQSIGNQVLNKIFRNNLKELKIESKRTDFKDLEILLKSPNLTKVELATSVEDYVLNKIFRNNLKKLKIESKRTDFKELEILLKSPNLTKAELATSVEDYGGNLISVEEIMILVPQVEHFEIFSTNITLESFNKLSKVKFLNKFQRVCFYKVRNEFDPITMCKFLEENFGENADFRFTLRSQSLHLELCSKVKELIDGWKTKKIKHFYFH</sequence>
<protein>
    <submittedName>
        <fullName evidence="2">DUF38 domain-containing protein</fullName>
    </submittedName>
</protein>
<evidence type="ECO:0000313" key="2">
    <source>
        <dbReference type="WBParaSite" id="PS1159_v2.g15010.t2"/>
    </source>
</evidence>
<proteinExistence type="predicted"/>